<keyword evidence="1" id="KW-1003">Cell membrane</keyword>
<evidence type="ECO:0000256" key="4">
    <source>
        <dbReference type="ARBA" id="ARBA00023136"/>
    </source>
</evidence>
<dbReference type="Pfam" id="PF03699">
    <property type="entry name" value="UPF0182"/>
    <property type="match status" value="2"/>
</dbReference>
<evidence type="ECO:0000313" key="7">
    <source>
        <dbReference type="Proteomes" id="UP000271573"/>
    </source>
</evidence>
<dbReference type="InterPro" id="IPR005372">
    <property type="entry name" value="UPF0182"/>
</dbReference>
<dbReference type="GO" id="GO:0016020">
    <property type="term" value="C:membrane"/>
    <property type="evidence" value="ECO:0007669"/>
    <property type="project" value="InterPro"/>
</dbReference>
<dbReference type="PANTHER" id="PTHR39344:SF1">
    <property type="entry name" value="UPF0182 PROTEIN SLL1060"/>
    <property type="match status" value="1"/>
</dbReference>
<dbReference type="KEGG" id="nbe:Back2_07380"/>
<feature type="transmembrane region" description="Helical" evidence="5">
    <location>
        <begin position="281"/>
        <end position="301"/>
    </location>
</feature>
<keyword evidence="4 5" id="KW-0472">Membrane</keyword>
<dbReference type="PANTHER" id="PTHR39344">
    <property type="entry name" value="UPF0182 PROTEIN SLL1060"/>
    <property type="match status" value="1"/>
</dbReference>
<protein>
    <submittedName>
        <fullName evidence="6">UPF0182 protein</fullName>
    </submittedName>
</protein>
<dbReference type="GO" id="GO:0005576">
    <property type="term" value="C:extracellular region"/>
    <property type="evidence" value="ECO:0007669"/>
    <property type="project" value="TreeGrafter"/>
</dbReference>
<keyword evidence="3 5" id="KW-1133">Transmembrane helix</keyword>
<evidence type="ECO:0000256" key="3">
    <source>
        <dbReference type="ARBA" id="ARBA00022989"/>
    </source>
</evidence>
<dbReference type="AlphaFoldDB" id="A0A3G9IS55"/>
<evidence type="ECO:0000256" key="5">
    <source>
        <dbReference type="SAM" id="Phobius"/>
    </source>
</evidence>
<name>A0A3G9IS55_9ACTN</name>
<dbReference type="Proteomes" id="UP000271573">
    <property type="component" value="Chromosome"/>
</dbReference>
<dbReference type="RefSeq" id="WP_164512467.1">
    <property type="nucleotide sequence ID" value="NZ_AP019307.1"/>
</dbReference>
<proteinExistence type="predicted"/>
<reference evidence="6 7" key="1">
    <citation type="submission" date="2018-11" db="EMBL/GenBank/DDBJ databases">
        <title>Complete genome sequence of Nocardioides baekrokdamisoli strain KCTC 39748.</title>
        <authorList>
            <person name="Kang S.W."/>
            <person name="Lee K.C."/>
            <person name="Kim K.K."/>
            <person name="Kim J.S."/>
            <person name="Kim D.S."/>
            <person name="Ko S.H."/>
            <person name="Yang S.H."/>
            <person name="Shin Y.K."/>
            <person name="Lee J.S."/>
        </authorList>
    </citation>
    <scope>NUCLEOTIDE SEQUENCE [LARGE SCALE GENOMIC DNA]</scope>
    <source>
        <strain evidence="6 7">KCTC 39748</strain>
    </source>
</reference>
<accession>A0A3G9IS55</accession>
<keyword evidence="2 5" id="KW-0812">Transmembrane</keyword>
<feature type="transmembrane region" description="Helical" evidence="5">
    <location>
        <begin position="21"/>
        <end position="43"/>
    </location>
</feature>
<gene>
    <name evidence="6" type="ORF">Back2_07380</name>
</gene>
<feature type="transmembrane region" description="Helical" evidence="5">
    <location>
        <begin position="110"/>
        <end position="127"/>
    </location>
</feature>
<evidence type="ECO:0000256" key="2">
    <source>
        <dbReference type="ARBA" id="ARBA00022692"/>
    </source>
</evidence>
<evidence type="ECO:0000256" key="1">
    <source>
        <dbReference type="ARBA" id="ARBA00022475"/>
    </source>
</evidence>
<feature type="transmembrane region" description="Helical" evidence="5">
    <location>
        <begin position="63"/>
        <end position="84"/>
    </location>
</feature>
<sequence>MSSDDIEPEQPTWRRTRRWPVVALGFAILLVFALAWAGTYANAAWYDSVGYGDVYSTLAVTKAGLFGCTAVLVALAMGGSILLASRHRPAEMAGGSWVERYRAYAEPVRLWIWICITVIAALALGVAETSRWRDALLWWQGGSFGMRDPWFHHDVGFYVFTLPWLHDLIDLGLTLGLLALATSLAAHYFYGGITISPAVSWTRAAQRQLAAFGAVTLVCKAGDYWLARYDAVHAGGPYATGLGYVDQHATDPGREILTYAALICAGLLLWQWRRPRWRTPMVAVILLFISSATLTLIWPAILQSSVVRADPIAHERDNLTASIAATRAAYGLDRLTTGHLSGDAAATASLPILDPAQVRLEMKAVGAGTISPPELDRYVVDGKPRPVLVSMAQRGGTGGVLAAYADAGDRAGKARVLTTWAQNDLTHDLAASVAAPLYVGPDMVGGLARAGTSPGVPLTGINRVAYALANGDLGVLSERGTYATRLDPLQRAARVAPWLQLDRHPYLTIVGGRALWVIDGYTTTGNYPGSSVESWSGMTGDGTPGSSSAYDTVNYARDAVKITVDAQDGSVRLYEWDADPILHAWEGIFPGLVHTRAEIPPELQPHLRYPTDLFAVQRFQAQAYATATPDSLLAMQDTQIPTVGDGNARVEPQRAFVNGVWSVLSPMSAANGHDLASVLVANSDATSPDYGQLQWLTPSTTTPSPAGVNAIMRADPRVRAEIATFASSATPRWGPLLVTPTSAGPIWAASLYAVGTDPTTPPPLADVVVDVRGSVGVAHTIEEALAAAAKDGANGSRTAAALIKDANALLAHSLDGTLSPADRDALVQQAKAKLDAAAALLASTK</sequence>
<keyword evidence="7" id="KW-1185">Reference proteome</keyword>
<dbReference type="EMBL" id="AP019307">
    <property type="protein sequence ID" value="BBH16451.1"/>
    <property type="molecule type" value="Genomic_DNA"/>
</dbReference>
<evidence type="ECO:0000313" key="6">
    <source>
        <dbReference type="EMBL" id="BBH16451.1"/>
    </source>
</evidence>
<organism evidence="6 7">
    <name type="scientific">Nocardioides baekrokdamisoli</name>
    <dbReference type="NCBI Taxonomy" id="1804624"/>
    <lineage>
        <taxon>Bacteria</taxon>
        <taxon>Bacillati</taxon>
        <taxon>Actinomycetota</taxon>
        <taxon>Actinomycetes</taxon>
        <taxon>Propionibacteriales</taxon>
        <taxon>Nocardioidaceae</taxon>
        <taxon>Nocardioides</taxon>
    </lineage>
</organism>
<feature type="transmembrane region" description="Helical" evidence="5">
    <location>
        <begin position="168"/>
        <end position="189"/>
    </location>
</feature>